<dbReference type="InterPro" id="IPR050621">
    <property type="entry name" value="Tudor_domain_containing"/>
</dbReference>
<evidence type="ECO:0000313" key="2">
    <source>
        <dbReference type="EMBL" id="KOX72910.1"/>
    </source>
</evidence>
<dbReference type="OrthoDB" id="9995375at2759"/>
<feature type="domain" description="Tudor" evidence="1">
    <location>
        <begin position="119"/>
        <end position="240"/>
    </location>
</feature>
<sequence>MINCIIKNQPIIEVSPLGVRRKIIKDASKFNNIQEMEDLSGPTITIVHPYNLYYPDSDKKVFIKGTTQEIATIITQIKNNSRAGIEACAKDRYVEKFCSTVFNARGQSYYAGFLPLYYEDLIQVYVTAKKNPHQFWVQVVDPDIKIFDKLMSEMTTYYNNKVNYEMHKLIDIAVDRLVAVKSDTRGKWCRGKIVSKVAKNVCKVRLMDYGDSEVATLNDVLEIRDNFLVLRFQAIECSLDNIKPPSSIVLLT</sequence>
<dbReference type="InterPro" id="IPR035437">
    <property type="entry name" value="SNase_OB-fold_sf"/>
</dbReference>
<proteinExistence type="predicted"/>
<dbReference type="PANTHER" id="PTHR22948:SF29">
    <property type="entry name" value="FI02030P-RELATED"/>
    <property type="match status" value="1"/>
</dbReference>
<accession>A0A0M8ZX48</accession>
<dbReference type="GO" id="GO:0007283">
    <property type="term" value="P:spermatogenesis"/>
    <property type="evidence" value="ECO:0007669"/>
    <property type="project" value="TreeGrafter"/>
</dbReference>
<dbReference type="Proteomes" id="UP000053105">
    <property type="component" value="Unassembled WGS sequence"/>
</dbReference>
<dbReference type="GO" id="GO:0043186">
    <property type="term" value="C:P granule"/>
    <property type="evidence" value="ECO:0007669"/>
    <property type="project" value="TreeGrafter"/>
</dbReference>
<dbReference type="SUPFAM" id="SSF63748">
    <property type="entry name" value="Tudor/PWWP/MBT"/>
    <property type="match status" value="1"/>
</dbReference>
<dbReference type="InterPro" id="IPR002999">
    <property type="entry name" value="Tudor"/>
</dbReference>
<keyword evidence="3" id="KW-1185">Reference proteome</keyword>
<dbReference type="PANTHER" id="PTHR22948">
    <property type="entry name" value="TUDOR DOMAIN CONTAINING PROTEIN"/>
    <property type="match status" value="1"/>
</dbReference>
<dbReference type="AlphaFoldDB" id="A0A0M8ZX48"/>
<gene>
    <name evidence="2" type="ORF">WN51_01928</name>
</gene>
<dbReference type="Pfam" id="PF00567">
    <property type="entry name" value="TUDOR"/>
    <property type="match status" value="1"/>
</dbReference>
<evidence type="ECO:0000313" key="3">
    <source>
        <dbReference type="Proteomes" id="UP000053105"/>
    </source>
</evidence>
<name>A0A0M8ZX48_9HYME</name>
<dbReference type="Gene3D" id="2.40.50.90">
    <property type="match status" value="2"/>
</dbReference>
<organism evidence="2 3">
    <name type="scientific">Melipona quadrifasciata</name>
    <dbReference type="NCBI Taxonomy" id="166423"/>
    <lineage>
        <taxon>Eukaryota</taxon>
        <taxon>Metazoa</taxon>
        <taxon>Ecdysozoa</taxon>
        <taxon>Arthropoda</taxon>
        <taxon>Hexapoda</taxon>
        <taxon>Insecta</taxon>
        <taxon>Pterygota</taxon>
        <taxon>Neoptera</taxon>
        <taxon>Endopterygota</taxon>
        <taxon>Hymenoptera</taxon>
        <taxon>Apocrita</taxon>
        <taxon>Aculeata</taxon>
        <taxon>Apoidea</taxon>
        <taxon>Anthophila</taxon>
        <taxon>Apidae</taxon>
        <taxon>Melipona</taxon>
    </lineage>
</organism>
<reference evidence="2 3" key="1">
    <citation type="submission" date="2015-07" db="EMBL/GenBank/DDBJ databases">
        <title>The genome of Melipona quadrifasciata.</title>
        <authorList>
            <person name="Pan H."/>
            <person name="Kapheim K."/>
        </authorList>
    </citation>
    <scope>NUCLEOTIDE SEQUENCE [LARGE SCALE GENOMIC DNA]</scope>
    <source>
        <strain evidence="2">0111107301</strain>
        <tissue evidence="2">Whole body</tissue>
    </source>
</reference>
<dbReference type="EMBL" id="KQ435811">
    <property type="protein sequence ID" value="KOX72910.1"/>
    <property type="molecule type" value="Genomic_DNA"/>
</dbReference>
<evidence type="ECO:0000259" key="1">
    <source>
        <dbReference type="Pfam" id="PF00567"/>
    </source>
</evidence>
<protein>
    <submittedName>
        <fullName evidence="2">Tudor and KH domain-containing protein</fullName>
    </submittedName>
</protein>
<dbReference type="GO" id="GO:0030719">
    <property type="term" value="P:P granule organization"/>
    <property type="evidence" value="ECO:0007669"/>
    <property type="project" value="TreeGrafter"/>
</dbReference>
<dbReference type="GO" id="GO:0034587">
    <property type="term" value="P:piRNA processing"/>
    <property type="evidence" value="ECO:0007669"/>
    <property type="project" value="TreeGrafter"/>
</dbReference>
<dbReference type="STRING" id="166423.A0A0M8ZX48"/>